<keyword evidence="13 22" id="KW-0067">ATP-binding</keyword>
<keyword evidence="12 22" id="KW-0347">Helicase</keyword>
<evidence type="ECO:0000256" key="14">
    <source>
        <dbReference type="ARBA" id="ARBA00023004"/>
    </source>
</evidence>
<dbReference type="GO" id="GO:0017116">
    <property type="term" value="F:single-stranded DNA helicase activity"/>
    <property type="evidence" value="ECO:0007669"/>
    <property type="project" value="UniProtKB-UniRule"/>
</dbReference>
<comment type="similarity">
    <text evidence="3 22">Belongs to the DNA2/NAM7 helicase family.</text>
</comment>
<evidence type="ECO:0000256" key="2">
    <source>
        <dbReference type="ARBA" id="ARBA00004173"/>
    </source>
</evidence>
<evidence type="ECO:0000259" key="24">
    <source>
        <dbReference type="Pfam" id="PF08696"/>
    </source>
</evidence>
<evidence type="ECO:0000256" key="5">
    <source>
        <dbReference type="ARBA" id="ARBA00022705"/>
    </source>
</evidence>
<dbReference type="InterPro" id="IPR048459">
    <property type="entry name" value="DNA2_Rift"/>
</dbReference>
<feature type="domain" description="DNA2 rift barrel" evidence="27">
    <location>
        <begin position="573"/>
        <end position="667"/>
    </location>
</feature>
<dbReference type="InterPro" id="IPR047187">
    <property type="entry name" value="SF1_C_Upf1"/>
</dbReference>
<dbReference type="PANTHER" id="PTHR10887:SF433">
    <property type="entry name" value="DNA REPLICATION ATP-DEPENDENT HELICASE_NUCLEASE DNA2"/>
    <property type="match status" value="1"/>
</dbReference>
<feature type="region of interest" description="Disordered" evidence="23">
    <location>
        <begin position="1"/>
        <end position="59"/>
    </location>
</feature>
<dbReference type="Gene3D" id="3.40.50.300">
    <property type="entry name" value="P-loop containing nucleotide triphosphate hydrolases"/>
    <property type="match status" value="2"/>
</dbReference>
<dbReference type="GO" id="GO:0005524">
    <property type="term" value="F:ATP binding"/>
    <property type="evidence" value="ECO:0007669"/>
    <property type="project" value="UniProtKB-UniRule"/>
</dbReference>
<dbReference type="GO" id="GO:0005739">
    <property type="term" value="C:mitochondrion"/>
    <property type="evidence" value="ECO:0007669"/>
    <property type="project" value="UniProtKB-SubCell"/>
</dbReference>
<dbReference type="GO" id="GO:0006281">
    <property type="term" value="P:DNA repair"/>
    <property type="evidence" value="ECO:0007669"/>
    <property type="project" value="UniProtKB-KW"/>
</dbReference>
<dbReference type="Gene3D" id="3.90.320.10">
    <property type="match status" value="1"/>
</dbReference>
<evidence type="ECO:0000256" key="7">
    <source>
        <dbReference type="ARBA" id="ARBA00022723"/>
    </source>
</evidence>
<keyword evidence="22" id="KW-0158">Chromosome</keyword>
<dbReference type="GO" id="GO:0016887">
    <property type="term" value="F:ATP hydrolysis activity"/>
    <property type="evidence" value="ECO:0007669"/>
    <property type="project" value="RHEA"/>
</dbReference>
<keyword evidence="6 22" id="KW-0540">Nuclease</keyword>
<comment type="cofactor">
    <cofactor evidence="1">
        <name>[4Fe-4S] cluster</name>
        <dbReference type="ChEBI" id="CHEBI:49883"/>
    </cofactor>
</comment>
<comment type="function">
    <text evidence="22">Key enzyme involved in DNA replication and DNA repair. Involved in Okazaki fragments processing by cleaving long flaps that escape FEN1: flaps that are longer than 27 nucleotides are coated by replication protein A complex (RPA), leading to recruit DNA2 which cleaves the flap until it is too short to bind RPA and becomes a substrate for FEN1. Also involved in 5'-end resection of DNA during double-strand break (DSB) repair by mediating the cleavage of 5'-ssDNA.</text>
</comment>
<evidence type="ECO:0000256" key="22">
    <source>
        <dbReference type="RuleBase" id="RU367041"/>
    </source>
</evidence>
<dbReference type="Pfam" id="PF08696">
    <property type="entry name" value="Dna2"/>
    <property type="match status" value="1"/>
</dbReference>
<keyword evidence="19 22" id="KW-0539">Nucleus</keyword>
<evidence type="ECO:0000259" key="26">
    <source>
        <dbReference type="Pfam" id="PF13087"/>
    </source>
</evidence>
<dbReference type="GO" id="GO:0017108">
    <property type="term" value="F:5'-flap endonuclease activity"/>
    <property type="evidence" value="ECO:0007669"/>
    <property type="project" value="UniProtKB-UniRule"/>
</dbReference>
<dbReference type="SUPFAM" id="SSF52540">
    <property type="entry name" value="P-loop containing nucleoside triphosphate hydrolases"/>
    <property type="match status" value="1"/>
</dbReference>
<feature type="domain" description="DNA2/NAM7 helicase helicase" evidence="25">
    <location>
        <begin position="828"/>
        <end position="895"/>
    </location>
</feature>
<evidence type="ECO:0000256" key="8">
    <source>
        <dbReference type="ARBA" id="ARBA00022741"/>
    </source>
</evidence>
<keyword evidence="5 22" id="KW-0235">DNA replication</keyword>
<comment type="catalytic activity">
    <reaction evidence="21 22">
        <text>ATP + H2O = ADP + phosphate + H(+)</text>
        <dbReference type="Rhea" id="RHEA:13065"/>
        <dbReference type="ChEBI" id="CHEBI:15377"/>
        <dbReference type="ChEBI" id="CHEBI:15378"/>
        <dbReference type="ChEBI" id="CHEBI:30616"/>
        <dbReference type="ChEBI" id="CHEBI:43474"/>
        <dbReference type="ChEBI" id="CHEBI:456216"/>
        <dbReference type="EC" id="3.6.4.12"/>
    </reaction>
</comment>
<evidence type="ECO:0000259" key="25">
    <source>
        <dbReference type="Pfam" id="PF13086"/>
    </source>
</evidence>
<keyword evidence="20 22" id="KW-0511">Multifunctional enzyme</keyword>
<dbReference type="EMBL" id="CABPRJ010002420">
    <property type="protein sequence ID" value="VVC45912.1"/>
    <property type="molecule type" value="Genomic_DNA"/>
</dbReference>
<dbReference type="CDD" id="cd18041">
    <property type="entry name" value="DEXXQc_DNA2"/>
    <property type="match status" value="1"/>
</dbReference>
<evidence type="ECO:0000256" key="1">
    <source>
        <dbReference type="ARBA" id="ARBA00001966"/>
    </source>
</evidence>
<evidence type="ECO:0000256" key="6">
    <source>
        <dbReference type="ARBA" id="ARBA00022722"/>
    </source>
</evidence>
<name>A0A5E4NLT0_9HEMI</name>
<dbReference type="GO" id="GO:0051539">
    <property type="term" value="F:4 iron, 4 sulfur cluster binding"/>
    <property type="evidence" value="ECO:0007669"/>
    <property type="project" value="UniProtKB-UniRule"/>
</dbReference>
<dbReference type="InterPro" id="IPR041677">
    <property type="entry name" value="DNA2/NAM7_AAA_11"/>
</dbReference>
<dbReference type="Pfam" id="PF21123">
    <property type="entry name" value="Dna2_Rift"/>
    <property type="match status" value="1"/>
</dbReference>
<evidence type="ECO:0000256" key="18">
    <source>
        <dbReference type="ARBA" id="ARBA00023204"/>
    </source>
</evidence>
<evidence type="ECO:0000256" key="19">
    <source>
        <dbReference type="ARBA" id="ARBA00023242"/>
    </source>
</evidence>
<evidence type="ECO:0000256" key="16">
    <source>
        <dbReference type="ARBA" id="ARBA00023125"/>
    </source>
</evidence>
<dbReference type="InterPro" id="IPR045055">
    <property type="entry name" value="DNA2/NAM7-like"/>
</dbReference>
<keyword evidence="9" id="KW-0255">Endonuclease</keyword>
<evidence type="ECO:0000256" key="23">
    <source>
        <dbReference type="SAM" id="MobiDB-lite"/>
    </source>
</evidence>
<evidence type="ECO:0000259" key="27">
    <source>
        <dbReference type="Pfam" id="PF21123"/>
    </source>
</evidence>
<dbReference type="InterPro" id="IPR027417">
    <property type="entry name" value="P-loop_NTPase"/>
</dbReference>
<protein>
    <recommendedName>
        <fullName evidence="22">DNA replication ATP-dependent helicase/nuclease</fullName>
        <ecNumber evidence="22">3.1.-.-</ecNumber>
        <ecNumber evidence="22">3.6.4.12</ecNumber>
    </recommendedName>
</protein>
<keyword evidence="17" id="KW-0496">Mitochondrion</keyword>
<dbReference type="PANTHER" id="PTHR10887">
    <property type="entry name" value="DNA2/NAM7 HELICASE FAMILY"/>
    <property type="match status" value="1"/>
</dbReference>
<dbReference type="GO" id="GO:0005694">
    <property type="term" value="C:chromosome"/>
    <property type="evidence" value="ECO:0007669"/>
    <property type="project" value="UniProtKB-SubCell"/>
</dbReference>
<reference evidence="28 29" key="1">
    <citation type="submission" date="2019-08" db="EMBL/GenBank/DDBJ databases">
        <authorList>
            <person name="Alioto T."/>
            <person name="Alioto T."/>
            <person name="Gomez Garrido J."/>
        </authorList>
    </citation>
    <scope>NUCLEOTIDE SEQUENCE [LARGE SCALE GENOMIC DNA]</scope>
</reference>
<dbReference type="GO" id="GO:0071932">
    <property type="term" value="P:replication fork reversal"/>
    <property type="evidence" value="ECO:0007669"/>
    <property type="project" value="TreeGrafter"/>
</dbReference>
<feature type="domain" description="DNA2/NAM7 helicase-like C-terminal" evidence="26">
    <location>
        <begin position="903"/>
        <end position="1103"/>
    </location>
</feature>
<evidence type="ECO:0000313" key="29">
    <source>
        <dbReference type="Proteomes" id="UP000325440"/>
    </source>
</evidence>
<evidence type="ECO:0000256" key="3">
    <source>
        <dbReference type="ARBA" id="ARBA00007913"/>
    </source>
</evidence>
<keyword evidence="11 22" id="KW-0378">Hydrolase</keyword>
<keyword evidence="14 22" id="KW-0408">Iron</keyword>
<dbReference type="GO" id="GO:0046872">
    <property type="term" value="F:metal ion binding"/>
    <property type="evidence" value="ECO:0007669"/>
    <property type="project" value="UniProtKB-UniRule"/>
</dbReference>
<proteinExistence type="inferred from homology"/>
<dbReference type="InterPro" id="IPR014808">
    <property type="entry name" value="DNA_replication_fac_Dna2_N"/>
</dbReference>
<evidence type="ECO:0000256" key="13">
    <source>
        <dbReference type="ARBA" id="ARBA00022840"/>
    </source>
</evidence>
<evidence type="ECO:0000256" key="12">
    <source>
        <dbReference type="ARBA" id="ARBA00022806"/>
    </source>
</evidence>
<evidence type="ECO:0000256" key="21">
    <source>
        <dbReference type="ARBA" id="ARBA00047995"/>
    </source>
</evidence>
<dbReference type="GO" id="GO:0005634">
    <property type="term" value="C:nucleus"/>
    <property type="evidence" value="ECO:0007669"/>
    <property type="project" value="UniProtKB-SubCell"/>
</dbReference>
<keyword evidence="10 22" id="KW-0227">DNA damage</keyword>
<dbReference type="Pfam" id="PF13087">
    <property type="entry name" value="AAA_12"/>
    <property type="match status" value="1"/>
</dbReference>
<accession>A0A5E4NLT0</accession>
<feature type="domain" description="DNA replication factor Dna2 N-terminal" evidence="24">
    <location>
        <begin position="193"/>
        <end position="388"/>
    </location>
</feature>
<evidence type="ECO:0000256" key="9">
    <source>
        <dbReference type="ARBA" id="ARBA00022759"/>
    </source>
</evidence>
<comment type="subcellular location">
    <subcellularLocation>
        <location evidence="2">Mitochondrion</location>
    </subcellularLocation>
    <subcellularLocation>
        <location evidence="22">Nucleus</location>
    </subcellularLocation>
    <subcellularLocation>
        <location evidence="22">Chromosome</location>
    </subcellularLocation>
</comment>
<dbReference type="OrthoDB" id="306218at2759"/>
<keyword evidence="8 22" id="KW-0547">Nucleotide-binding</keyword>
<dbReference type="Proteomes" id="UP000325440">
    <property type="component" value="Unassembled WGS sequence"/>
</dbReference>
<organism evidence="28 29">
    <name type="scientific">Cinara cedri</name>
    <dbReference type="NCBI Taxonomy" id="506608"/>
    <lineage>
        <taxon>Eukaryota</taxon>
        <taxon>Metazoa</taxon>
        <taxon>Ecdysozoa</taxon>
        <taxon>Arthropoda</taxon>
        <taxon>Hexapoda</taxon>
        <taxon>Insecta</taxon>
        <taxon>Pterygota</taxon>
        <taxon>Neoptera</taxon>
        <taxon>Paraneoptera</taxon>
        <taxon>Hemiptera</taxon>
        <taxon>Sternorrhyncha</taxon>
        <taxon>Aphidomorpha</taxon>
        <taxon>Aphidoidea</taxon>
        <taxon>Aphididae</taxon>
        <taxon>Lachninae</taxon>
        <taxon>Cinara</taxon>
    </lineage>
</organism>
<dbReference type="CDD" id="cd18808">
    <property type="entry name" value="SF1_C_Upf1"/>
    <property type="match status" value="1"/>
</dbReference>
<keyword evidence="29" id="KW-1185">Reference proteome</keyword>
<keyword evidence="4 22" id="KW-0004">4Fe-4S</keyword>
<dbReference type="InterPro" id="IPR041679">
    <property type="entry name" value="DNA2/NAM7-like_C"/>
</dbReference>
<dbReference type="EC" id="3.1.-.-" evidence="22"/>
<dbReference type="GO" id="GO:0003677">
    <property type="term" value="F:DNA binding"/>
    <property type="evidence" value="ECO:0007669"/>
    <property type="project" value="UniProtKB-UniRule"/>
</dbReference>
<dbReference type="CDD" id="cd22318">
    <property type="entry name" value="DNA2_N-like"/>
    <property type="match status" value="1"/>
</dbReference>
<evidence type="ECO:0000256" key="11">
    <source>
        <dbReference type="ARBA" id="ARBA00022801"/>
    </source>
</evidence>
<feature type="compositionally biased region" description="Polar residues" evidence="23">
    <location>
        <begin position="1"/>
        <end position="26"/>
    </location>
</feature>
<gene>
    <name evidence="28" type="ORF">CINCED_3A014053</name>
</gene>
<sequence length="1128" mass="126279">MKRTSSKVNKCDSTSSKQMKITSMFSRISDESPKMAKTTTDNNDDQTPNSKLFSSPDIIPPSPVLQKKKKIKAKRSLNYVKVDDDELKEKSSILQTNKEIVPISKISLDLVTKTPDKSKEVNSAVHNQSFNCSESFASTICDETDFCSDLFLDDWNDSPPQKDIDLSIPHRCIVKSIEKDYAKINLTLNSCKNSDESCVCCLSGIWLQSCFEVGDTVTVLAKKLNDLWSVNNNHGYVTRHSDILVSGTTIVGSLFCSRRSVLADIYKGLDSCSAIMVMGTLLHQLLQTVLKKNQFDYKNIKSVVDEIVSSPGFVYTLYESDMNLETTKKELIEFIPKIQSFIRTYMVGYKSNNDKTTWQGEIVSILDMEENLWVPEFGIKGKVDITVKTKYNGKSKIMPIELKTGRASGSAEHRGQVILYVMMMTELGMDVDSGLLLYLRENIMTQVKVEHKEKRDLIMLRNRLVHYLNANKIVSDSIENYIPILPEPISHHNACSKCPYLTTCSAVLSKEGFEKLDQQNPLKSLGPQAISHLKPEHINYVMQWTAFLQLENCSENTNLIAKTSNIWTLPIDERVKTGHCIASLKISKAVKEQGSRYYLHTMEKSDKSSQENFKLTNFSVNNYLVVSTNDRNAISTGFISAMTESSVDLLLDRDLTMLKPSLYHLDKYESQSIISFNFSSLALLLEPSENSARLRQFIIDKEIPSFLSSDSHILSFIKSTGLSLNLNSSQNSAIVKALAATNYVLIKGMPGTGKTSTVVTLIKLLVLMGRSVIVTSHTHSAVDNLLLLLDKSGVDFLRLGSSTRIHPDLLGKSESVFFNNCDTPEKLSNLYNQVKVVGVTCLGCGHPLLQKRTFDVCVVDEATQVTQASVIAALYSSKMFILIGDPQQLPPLIKNKRAKELGMDVSMFERLDRPSVTAILHKQYRMNGPITELANKYTYNGSLNCANDKVKYSTLNLNHDKIEFNVSNEWLKDVISSDIEKSVLFFDTGTVNSSISTDTNLTEVEIIKQIVLVLIEGGLLAKSIGIIAPYRAQVLLLKKNISSIYSDIEVNTVDQYQGRDKEVIIYSCTKNTAAIDAGILSDKRRITVAITRAKLKLIMIGDVTTMKNYETFNKLLNHIPNIIKIPQF</sequence>
<dbReference type="InterPro" id="IPR026851">
    <property type="entry name" value="Dna2/JHS1_DEXXQ-box"/>
</dbReference>
<feature type="compositionally biased region" description="Low complexity" evidence="23">
    <location>
        <begin position="38"/>
        <end position="49"/>
    </location>
</feature>
<keyword evidence="16 22" id="KW-0238">DNA-binding</keyword>
<feature type="domain" description="DNA2/NAM7 helicase helicase" evidence="25">
    <location>
        <begin position="725"/>
        <end position="814"/>
    </location>
</feature>
<dbReference type="EC" id="3.6.4.12" evidence="22"/>
<evidence type="ECO:0000256" key="4">
    <source>
        <dbReference type="ARBA" id="ARBA00022485"/>
    </source>
</evidence>
<keyword evidence="7 22" id="KW-0479">Metal-binding</keyword>
<evidence type="ECO:0000313" key="28">
    <source>
        <dbReference type="EMBL" id="VVC45912.1"/>
    </source>
</evidence>
<evidence type="ECO:0000256" key="10">
    <source>
        <dbReference type="ARBA" id="ARBA00022763"/>
    </source>
</evidence>
<evidence type="ECO:0000256" key="17">
    <source>
        <dbReference type="ARBA" id="ARBA00023128"/>
    </source>
</evidence>
<dbReference type="InterPro" id="IPR011604">
    <property type="entry name" value="PDDEXK-like_dom_sf"/>
</dbReference>
<evidence type="ECO:0000256" key="15">
    <source>
        <dbReference type="ARBA" id="ARBA00023014"/>
    </source>
</evidence>
<dbReference type="AlphaFoldDB" id="A0A5E4NLT0"/>
<keyword evidence="18 22" id="KW-0234">DNA repair</keyword>
<keyword evidence="15 22" id="KW-0411">Iron-sulfur</keyword>
<evidence type="ECO:0000256" key="20">
    <source>
        <dbReference type="ARBA" id="ARBA00023268"/>
    </source>
</evidence>
<dbReference type="GO" id="GO:0033567">
    <property type="term" value="P:DNA replication, Okazaki fragment processing"/>
    <property type="evidence" value="ECO:0007669"/>
    <property type="project" value="UniProtKB-UniRule"/>
</dbReference>
<dbReference type="Pfam" id="PF13086">
    <property type="entry name" value="AAA_11"/>
    <property type="match status" value="2"/>
</dbReference>